<dbReference type="CDD" id="cd03230">
    <property type="entry name" value="ABC_DR_subfamily_A"/>
    <property type="match status" value="1"/>
</dbReference>
<evidence type="ECO:0000313" key="7">
    <source>
        <dbReference type="EMBL" id="EMY35927.1"/>
    </source>
</evidence>
<dbReference type="GO" id="GO:0005524">
    <property type="term" value="F:ATP binding"/>
    <property type="evidence" value="ECO:0007669"/>
    <property type="project" value="UniProtKB-KW"/>
</dbReference>
<keyword evidence="4 7" id="KW-0067">ATP-binding</keyword>
<dbReference type="Pfam" id="PF00005">
    <property type="entry name" value="ABC_tran"/>
    <property type="match status" value="1"/>
</dbReference>
<organism evidence="7 8">
    <name type="scientific">Arthrobacter crystallopoietes BAB-32</name>
    <dbReference type="NCBI Taxonomy" id="1246476"/>
    <lineage>
        <taxon>Bacteria</taxon>
        <taxon>Bacillati</taxon>
        <taxon>Actinomycetota</taxon>
        <taxon>Actinomycetes</taxon>
        <taxon>Micrococcales</taxon>
        <taxon>Micrococcaceae</taxon>
        <taxon>Crystallibacter</taxon>
    </lineage>
</organism>
<comment type="caution">
    <text evidence="7">The sequence shown here is derived from an EMBL/GenBank/DDBJ whole genome shotgun (WGS) entry which is preliminary data.</text>
</comment>
<dbReference type="PROSITE" id="PS00211">
    <property type="entry name" value="ABC_TRANSPORTER_1"/>
    <property type="match status" value="1"/>
</dbReference>
<dbReference type="SMART" id="SM00382">
    <property type="entry name" value="AAA"/>
    <property type="match status" value="1"/>
</dbReference>
<accession>N1V743</accession>
<evidence type="ECO:0000313" key="8">
    <source>
        <dbReference type="Proteomes" id="UP000010729"/>
    </source>
</evidence>
<dbReference type="Gene3D" id="3.40.50.300">
    <property type="entry name" value="P-loop containing nucleotide triphosphate hydrolases"/>
    <property type="match status" value="1"/>
</dbReference>
<feature type="domain" description="ABC transporter" evidence="6">
    <location>
        <begin position="1"/>
        <end position="222"/>
    </location>
</feature>
<dbReference type="SUPFAM" id="SSF52540">
    <property type="entry name" value="P-loop containing nucleoside triphosphate hydrolases"/>
    <property type="match status" value="1"/>
</dbReference>
<reference evidence="7 8" key="1">
    <citation type="journal article" date="2013" name="Genome Announc.">
        <title>Draft Genome Sequence of Arthrobacter crystallopoietes Strain BAB-32, Revealing Genes for Bioremediation.</title>
        <authorList>
            <person name="Joshi M.N."/>
            <person name="Pandit A.S."/>
            <person name="Sharma A."/>
            <person name="Pandya R.V."/>
            <person name="Desai S.M."/>
            <person name="Saxena A.K."/>
            <person name="Bagatharia S.B."/>
        </authorList>
    </citation>
    <scope>NUCLEOTIDE SEQUENCE [LARGE SCALE GENOMIC DNA]</scope>
    <source>
        <strain evidence="7 8">BAB-32</strain>
    </source>
</reference>
<keyword evidence="3" id="KW-0547">Nucleotide-binding</keyword>
<dbReference type="GO" id="GO:0046677">
    <property type="term" value="P:response to antibiotic"/>
    <property type="evidence" value="ECO:0007669"/>
    <property type="project" value="UniProtKB-KW"/>
</dbReference>
<dbReference type="PROSITE" id="PS50893">
    <property type="entry name" value="ABC_TRANSPORTER_2"/>
    <property type="match status" value="1"/>
</dbReference>
<evidence type="ECO:0000256" key="2">
    <source>
        <dbReference type="ARBA" id="ARBA00022448"/>
    </source>
</evidence>
<dbReference type="InterPro" id="IPR003439">
    <property type="entry name" value="ABC_transporter-like_ATP-bd"/>
</dbReference>
<keyword evidence="2" id="KW-0813">Transport</keyword>
<dbReference type="InterPro" id="IPR003593">
    <property type="entry name" value="AAA+_ATPase"/>
</dbReference>
<dbReference type="PANTHER" id="PTHR42711">
    <property type="entry name" value="ABC TRANSPORTER ATP-BINDING PROTEIN"/>
    <property type="match status" value="1"/>
</dbReference>
<keyword evidence="8" id="KW-1185">Reference proteome</keyword>
<dbReference type="InterPro" id="IPR050763">
    <property type="entry name" value="ABC_transporter_ATP-binding"/>
</dbReference>
<dbReference type="EMBL" id="ANPE02000058">
    <property type="protein sequence ID" value="EMY35927.1"/>
    <property type="molecule type" value="Genomic_DNA"/>
</dbReference>
<dbReference type="PANTHER" id="PTHR42711:SF16">
    <property type="entry name" value="ABC TRANSPORTER ATP-BINDING PROTEIN"/>
    <property type="match status" value="1"/>
</dbReference>
<name>N1V743_9MICC</name>
<dbReference type="Proteomes" id="UP000010729">
    <property type="component" value="Unassembled WGS sequence"/>
</dbReference>
<evidence type="ECO:0000256" key="1">
    <source>
        <dbReference type="ARBA" id="ARBA00004202"/>
    </source>
</evidence>
<gene>
    <name evidence="7" type="ORF">D477_001949</name>
</gene>
<dbReference type="GO" id="GO:0005886">
    <property type="term" value="C:plasma membrane"/>
    <property type="evidence" value="ECO:0007669"/>
    <property type="project" value="UniProtKB-SubCell"/>
</dbReference>
<evidence type="ECO:0000256" key="3">
    <source>
        <dbReference type="ARBA" id="ARBA00022741"/>
    </source>
</evidence>
<sequence length="299" mass="31663">MAALDGKMVRVIDGVHLRAYPGQVTALLGANGAGKTTTLECAQGLTRPNGGSVRLLGQDPYEAGAGLRSRVGVMLQEGGLPQAIRPVPLLRHVAGMYQRPRSVDDLVDRLGIGNFANTPIRRLSGGQKQRVALAAALVGDPEVVFLDEPSAGLDPQSRAVVFELIQELRAEGLGIILTTHLMDDAQRLADYVFIIDAGKTVAHGTVAELTKATDESAGVERLLTFDARPGLDLAALRALPLEVHEAVPGRYTVAGALTPGHLAQLAGFWAAQNVMPAAIHMAPRSLEDVFLDISGKELR</sequence>
<proteinExistence type="predicted"/>
<dbReference type="RefSeq" id="WP_005266716.1">
    <property type="nucleotide sequence ID" value="NZ_ANPE02000058.1"/>
</dbReference>
<evidence type="ECO:0000256" key="4">
    <source>
        <dbReference type="ARBA" id="ARBA00022840"/>
    </source>
</evidence>
<dbReference type="InterPro" id="IPR027417">
    <property type="entry name" value="P-loop_NTPase"/>
</dbReference>
<protein>
    <submittedName>
        <fullName evidence="7">Nod factor export ATP-binding protein I</fullName>
    </submittedName>
</protein>
<dbReference type="AlphaFoldDB" id="N1V743"/>
<evidence type="ECO:0000256" key="5">
    <source>
        <dbReference type="ARBA" id="ARBA00023251"/>
    </source>
</evidence>
<evidence type="ECO:0000259" key="6">
    <source>
        <dbReference type="PROSITE" id="PS50893"/>
    </source>
</evidence>
<keyword evidence="5" id="KW-0046">Antibiotic resistance</keyword>
<dbReference type="GO" id="GO:0016887">
    <property type="term" value="F:ATP hydrolysis activity"/>
    <property type="evidence" value="ECO:0007669"/>
    <property type="project" value="InterPro"/>
</dbReference>
<dbReference type="InterPro" id="IPR017871">
    <property type="entry name" value="ABC_transporter-like_CS"/>
</dbReference>
<comment type="subcellular location">
    <subcellularLocation>
        <location evidence="1">Cell membrane</location>
        <topology evidence="1">Peripheral membrane protein</topology>
    </subcellularLocation>
</comment>